<gene>
    <name evidence="1" type="ORF">EYR41_001316</name>
</gene>
<proteinExistence type="predicted"/>
<dbReference type="AlphaFoldDB" id="A0A7C8PF82"/>
<accession>A0A7C8PF82</accession>
<sequence>MRGCVLYGYKYMLYIGRQKQGMQQQLGSFLNFCETEASREDPRTAGVQRLYNLMFFFFVPNQILRLVDMQDHVHQKKVCGCISASAGRQCIMKNFKSGPLPK</sequence>
<organism evidence="1 2">
    <name type="scientific">Orbilia oligospora</name>
    <name type="common">Nematode-trapping fungus</name>
    <name type="synonym">Arthrobotrys oligospora</name>
    <dbReference type="NCBI Taxonomy" id="2813651"/>
    <lineage>
        <taxon>Eukaryota</taxon>
        <taxon>Fungi</taxon>
        <taxon>Dikarya</taxon>
        <taxon>Ascomycota</taxon>
        <taxon>Pezizomycotina</taxon>
        <taxon>Orbiliomycetes</taxon>
        <taxon>Orbiliales</taxon>
        <taxon>Orbiliaceae</taxon>
        <taxon>Orbilia</taxon>
    </lineage>
</organism>
<evidence type="ECO:0000313" key="2">
    <source>
        <dbReference type="Proteomes" id="UP000297595"/>
    </source>
</evidence>
<evidence type="ECO:0000313" key="1">
    <source>
        <dbReference type="EMBL" id="TGJ74292.1"/>
    </source>
</evidence>
<dbReference type="EMBL" id="SOZJ01000001">
    <property type="protein sequence ID" value="TGJ74292.1"/>
    <property type="molecule type" value="Genomic_DNA"/>
</dbReference>
<comment type="caution">
    <text evidence="1">The sequence shown here is derived from an EMBL/GenBank/DDBJ whole genome shotgun (WGS) entry which is preliminary data.</text>
</comment>
<protein>
    <submittedName>
        <fullName evidence="1">Uncharacterized protein</fullName>
    </submittedName>
</protein>
<dbReference type="Proteomes" id="UP000297595">
    <property type="component" value="Unassembled WGS sequence"/>
</dbReference>
<reference evidence="1 2" key="1">
    <citation type="submission" date="2019-03" db="EMBL/GenBank/DDBJ databases">
        <title>Nematode-trapping fungi genome.</title>
        <authorList>
            <person name="Vidal-Diez De Ulzurrun G."/>
        </authorList>
    </citation>
    <scope>NUCLEOTIDE SEQUENCE [LARGE SCALE GENOMIC DNA]</scope>
    <source>
        <strain evidence="1 2">TWF154</strain>
    </source>
</reference>
<name>A0A7C8PF82_ORBOL</name>